<feature type="coiled-coil region" evidence="1">
    <location>
        <begin position="109"/>
        <end position="143"/>
    </location>
</feature>
<name>A0A9D4FIB2_DREPO</name>
<reference evidence="3" key="2">
    <citation type="submission" date="2020-11" db="EMBL/GenBank/DDBJ databases">
        <authorList>
            <person name="McCartney M.A."/>
            <person name="Auch B."/>
            <person name="Kono T."/>
            <person name="Mallez S."/>
            <person name="Becker A."/>
            <person name="Gohl D.M."/>
            <person name="Silverstein K.A.T."/>
            <person name="Koren S."/>
            <person name="Bechman K.B."/>
            <person name="Herman A."/>
            <person name="Abrahante J.E."/>
            <person name="Garbe J."/>
        </authorList>
    </citation>
    <scope>NUCLEOTIDE SEQUENCE</scope>
    <source>
        <strain evidence="3">Duluth1</strain>
        <tissue evidence="3">Whole animal</tissue>
    </source>
</reference>
<evidence type="ECO:0000256" key="1">
    <source>
        <dbReference type="SAM" id="Coils"/>
    </source>
</evidence>
<evidence type="ECO:0000313" key="4">
    <source>
        <dbReference type="Proteomes" id="UP000828390"/>
    </source>
</evidence>
<gene>
    <name evidence="3" type="ORF">DPMN_151375</name>
</gene>
<evidence type="ECO:0000256" key="2">
    <source>
        <dbReference type="SAM" id="MobiDB-lite"/>
    </source>
</evidence>
<reference evidence="3" key="1">
    <citation type="journal article" date="2019" name="bioRxiv">
        <title>The Genome of the Zebra Mussel, Dreissena polymorpha: A Resource for Invasive Species Research.</title>
        <authorList>
            <person name="McCartney M.A."/>
            <person name="Auch B."/>
            <person name="Kono T."/>
            <person name="Mallez S."/>
            <person name="Zhang Y."/>
            <person name="Obille A."/>
            <person name="Becker A."/>
            <person name="Abrahante J.E."/>
            <person name="Garbe J."/>
            <person name="Badalamenti J.P."/>
            <person name="Herman A."/>
            <person name="Mangelson H."/>
            <person name="Liachko I."/>
            <person name="Sullivan S."/>
            <person name="Sone E.D."/>
            <person name="Koren S."/>
            <person name="Silverstein K.A.T."/>
            <person name="Beckman K.B."/>
            <person name="Gohl D.M."/>
        </authorList>
    </citation>
    <scope>NUCLEOTIDE SEQUENCE</scope>
    <source>
        <strain evidence="3">Duluth1</strain>
        <tissue evidence="3">Whole animal</tissue>
    </source>
</reference>
<keyword evidence="1" id="KW-0175">Coiled coil</keyword>
<proteinExistence type="predicted"/>
<protein>
    <submittedName>
        <fullName evidence="3">Uncharacterized protein</fullName>
    </submittedName>
</protein>
<organism evidence="3 4">
    <name type="scientific">Dreissena polymorpha</name>
    <name type="common">Zebra mussel</name>
    <name type="synonym">Mytilus polymorpha</name>
    <dbReference type="NCBI Taxonomy" id="45954"/>
    <lineage>
        <taxon>Eukaryota</taxon>
        <taxon>Metazoa</taxon>
        <taxon>Spiralia</taxon>
        <taxon>Lophotrochozoa</taxon>
        <taxon>Mollusca</taxon>
        <taxon>Bivalvia</taxon>
        <taxon>Autobranchia</taxon>
        <taxon>Heteroconchia</taxon>
        <taxon>Euheterodonta</taxon>
        <taxon>Imparidentia</taxon>
        <taxon>Neoheterodontei</taxon>
        <taxon>Myida</taxon>
        <taxon>Dreissenoidea</taxon>
        <taxon>Dreissenidae</taxon>
        <taxon>Dreissena</taxon>
    </lineage>
</organism>
<feature type="region of interest" description="Disordered" evidence="2">
    <location>
        <begin position="21"/>
        <end position="45"/>
    </location>
</feature>
<feature type="compositionally biased region" description="Acidic residues" evidence="2">
    <location>
        <begin position="28"/>
        <end position="40"/>
    </location>
</feature>
<dbReference type="Proteomes" id="UP000828390">
    <property type="component" value="Unassembled WGS sequence"/>
</dbReference>
<accession>A0A9D4FIB2</accession>
<evidence type="ECO:0000313" key="3">
    <source>
        <dbReference type="EMBL" id="KAH3797788.1"/>
    </source>
</evidence>
<sequence>MQCGLLRDQLKYIETESCPVGPCFEPSSGEEDAASGEMEPEPLQAGQSIKQWTDYMESNLRIRLKKSESEVEILQKHRGDIRDMIYKLQMIVGWQMDDSESRAYGSETRKRLEQLVEKLVEISSNVNEELSNLERECSTALNRSETNTSVEEEIGNNVYDLKSIERAVHTWSETMFLMTRHYGNPTEQFHKYQNAAVDLMMILNGHFQTIARFPEEYDNRCRTFHIFGIMQDKLANVRLEDHFGTLYHLMLQTKGAPEALHVLETDRKMFENRLNNCIHAFGEGSTYYTHVAYEIAQRKENIKDYIDVLTGH</sequence>
<dbReference type="EMBL" id="JAIWYP010000007">
    <property type="protein sequence ID" value="KAH3797788.1"/>
    <property type="molecule type" value="Genomic_DNA"/>
</dbReference>
<comment type="caution">
    <text evidence="3">The sequence shown here is derived from an EMBL/GenBank/DDBJ whole genome shotgun (WGS) entry which is preliminary data.</text>
</comment>
<keyword evidence="4" id="KW-1185">Reference proteome</keyword>
<dbReference type="AlphaFoldDB" id="A0A9D4FIB2"/>